<comment type="caution">
    <text evidence="16">The sequence shown here is derived from an EMBL/GenBank/DDBJ whole genome shotgun (WGS) entry which is preliminary data.</text>
</comment>
<evidence type="ECO:0000256" key="3">
    <source>
        <dbReference type="ARBA" id="ARBA00008757"/>
    </source>
</evidence>
<feature type="binding site" evidence="12">
    <location>
        <position position="110"/>
    </location>
    <ligand>
        <name>substrate</name>
    </ligand>
</feature>
<accession>A0A4U0WY92</accession>
<evidence type="ECO:0000313" key="17">
    <source>
        <dbReference type="Proteomes" id="UP000308768"/>
    </source>
</evidence>
<keyword evidence="7" id="KW-0319">Glycerol metabolism</keyword>
<dbReference type="SUPFAM" id="SSF82549">
    <property type="entry name" value="DAK1/DegV-like"/>
    <property type="match status" value="1"/>
</dbReference>
<dbReference type="PANTHER" id="PTHR28629">
    <property type="entry name" value="TRIOKINASE/FMN CYCLASE"/>
    <property type="match status" value="1"/>
</dbReference>
<evidence type="ECO:0000256" key="10">
    <source>
        <dbReference type="ARBA" id="ARBA00048898"/>
    </source>
</evidence>
<evidence type="ECO:0000256" key="2">
    <source>
        <dbReference type="ARBA" id="ARBA00004778"/>
    </source>
</evidence>
<evidence type="ECO:0000256" key="7">
    <source>
        <dbReference type="ARBA" id="ARBA00022798"/>
    </source>
</evidence>
<feature type="compositionally biased region" description="Basic and acidic residues" evidence="13">
    <location>
        <begin position="728"/>
        <end position="738"/>
    </location>
</feature>
<evidence type="ECO:0000256" key="1">
    <source>
        <dbReference type="ARBA" id="ARBA00003264"/>
    </source>
</evidence>
<evidence type="ECO:0000259" key="15">
    <source>
        <dbReference type="PROSITE" id="PS51481"/>
    </source>
</evidence>
<keyword evidence="4" id="KW-0808">Transferase</keyword>
<dbReference type="GO" id="GO:0004371">
    <property type="term" value="F:glycerone kinase activity"/>
    <property type="evidence" value="ECO:0007669"/>
    <property type="project" value="UniProtKB-EC"/>
</dbReference>
<dbReference type="InterPro" id="IPR036117">
    <property type="entry name" value="DhaL_dom_sf"/>
</dbReference>
<dbReference type="NCBIfam" id="TIGR02361">
    <property type="entry name" value="dak_ATP"/>
    <property type="match status" value="1"/>
</dbReference>
<dbReference type="AlphaFoldDB" id="A0A4U0WY92"/>
<feature type="compositionally biased region" description="Low complexity" evidence="13">
    <location>
        <begin position="643"/>
        <end position="658"/>
    </location>
</feature>
<dbReference type="Gene3D" id="1.25.40.340">
    <property type="match status" value="1"/>
</dbReference>
<keyword evidence="8" id="KW-0067">ATP-binding</keyword>
<dbReference type="GO" id="GO:0050354">
    <property type="term" value="F:triokinase activity"/>
    <property type="evidence" value="ECO:0007669"/>
    <property type="project" value="UniProtKB-EC"/>
</dbReference>
<evidence type="ECO:0000256" key="13">
    <source>
        <dbReference type="SAM" id="MobiDB-lite"/>
    </source>
</evidence>
<dbReference type="GO" id="GO:0005829">
    <property type="term" value="C:cytosol"/>
    <property type="evidence" value="ECO:0007669"/>
    <property type="project" value="TreeGrafter"/>
</dbReference>
<feature type="binding site" evidence="12">
    <location>
        <begin position="54"/>
        <end position="57"/>
    </location>
    <ligand>
        <name>substrate</name>
    </ligand>
</feature>
<dbReference type="PROSITE" id="PS51480">
    <property type="entry name" value="DHAL"/>
    <property type="match status" value="1"/>
</dbReference>
<evidence type="ECO:0000256" key="9">
    <source>
        <dbReference type="ARBA" id="ARBA00047974"/>
    </source>
</evidence>
<dbReference type="SUPFAM" id="SSF101473">
    <property type="entry name" value="DhaL-like"/>
    <property type="match status" value="1"/>
</dbReference>
<dbReference type="InterPro" id="IPR012734">
    <property type="entry name" value="DhaK_ATP"/>
</dbReference>
<dbReference type="PROSITE" id="PS51481">
    <property type="entry name" value="DHAK"/>
    <property type="match status" value="1"/>
</dbReference>
<feature type="domain" description="DhaL" evidence="14">
    <location>
        <begin position="389"/>
        <end position="590"/>
    </location>
</feature>
<organism evidence="16 17">
    <name type="scientific">Cryomyces minteri</name>
    <dbReference type="NCBI Taxonomy" id="331657"/>
    <lineage>
        <taxon>Eukaryota</taxon>
        <taxon>Fungi</taxon>
        <taxon>Dikarya</taxon>
        <taxon>Ascomycota</taxon>
        <taxon>Pezizomycotina</taxon>
        <taxon>Dothideomycetes</taxon>
        <taxon>Dothideomycetes incertae sedis</taxon>
        <taxon>Cryomyces</taxon>
    </lineage>
</organism>
<dbReference type="GO" id="GO:0005524">
    <property type="term" value="F:ATP binding"/>
    <property type="evidence" value="ECO:0007669"/>
    <property type="project" value="UniProtKB-KW"/>
</dbReference>
<comment type="similarity">
    <text evidence="3">Belongs to the dihydroxyacetone kinase (DAK) family.</text>
</comment>
<feature type="compositionally biased region" description="Polar residues" evidence="13">
    <location>
        <begin position="601"/>
        <end position="622"/>
    </location>
</feature>
<evidence type="ECO:0000313" key="16">
    <source>
        <dbReference type="EMBL" id="TKA67806.1"/>
    </source>
</evidence>
<evidence type="ECO:0008006" key="18">
    <source>
        <dbReference type="Google" id="ProtNLM"/>
    </source>
</evidence>
<dbReference type="SUPFAM" id="SSF54695">
    <property type="entry name" value="POZ domain"/>
    <property type="match status" value="1"/>
</dbReference>
<feature type="region of interest" description="Disordered" evidence="13">
    <location>
        <begin position="359"/>
        <end position="388"/>
    </location>
</feature>
<dbReference type="Pfam" id="PF02733">
    <property type="entry name" value="Dak1"/>
    <property type="match status" value="1"/>
</dbReference>
<dbReference type="FunFam" id="3.30.1180.20:FF:000001">
    <property type="entry name" value="Dihydroxyacetone kinase 1"/>
    <property type="match status" value="1"/>
</dbReference>
<dbReference type="InterPro" id="IPR011333">
    <property type="entry name" value="SKP1/BTB/POZ_sf"/>
</dbReference>
<dbReference type="InterPro" id="IPR004007">
    <property type="entry name" value="DhaL_dom"/>
</dbReference>
<dbReference type="UniPathway" id="UPA00617">
    <property type="reaction ID" value="UER00669"/>
</dbReference>
<dbReference type="SMART" id="SM01120">
    <property type="entry name" value="Dak2"/>
    <property type="match status" value="1"/>
</dbReference>
<feature type="region of interest" description="Disordered" evidence="13">
    <location>
        <begin position="720"/>
        <end position="753"/>
    </location>
</feature>
<gene>
    <name evidence="16" type="ORF">B0A49_05597</name>
</gene>
<feature type="domain" description="DhaK" evidence="15">
    <location>
        <begin position="9"/>
        <end position="348"/>
    </location>
</feature>
<comment type="catalytic activity">
    <reaction evidence="10">
        <text>dihydroxyacetone + ATP = dihydroxyacetone phosphate + ADP + H(+)</text>
        <dbReference type="Rhea" id="RHEA:15773"/>
        <dbReference type="ChEBI" id="CHEBI:15378"/>
        <dbReference type="ChEBI" id="CHEBI:16016"/>
        <dbReference type="ChEBI" id="CHEBI:30616"/>
        <dbReference type="ChEBI" id="CHEBI:57642"/>
        <dbReference type="ChEBI" id="CHEBI:456216"/>
        <dbReference type="EC" id="2.7.1.29"/>
    </reaction>
</comment>
<dbReference type="EMBL" id="NAJN01000876">
    <property type="protein sequence ID" value="TKA67806.1"/>
    <property type="molecule type" value="Genomic_DNA"/>
</dbReference>
<keyword evidence="6" id="KW-0418">Kinase</keyword>
<comment type="pathway">
    <text evidence="2">Polyol metabolism; glycerol fermentation; glycerone phosphate from glycerol (oxidative route): step 2/2.</text>
</comment>
<dbReference type="Gene3D" id="3.40.50.10440">
    <property type="entry name" value="Dihydroxyacetone kinase, domain 1"/>
    <property type="match status" value="1"/>
</dbReference>
<evidence type="ECO:0000256" key="4">
    <source>
        <dbReference type="ARBA" id="ARBA00022679"/>
    </source>
</evidence>
<evidence type="ECO:0000256" key="6">
    <source>
        <dbReference type="ARBA" id="ARBA00022777"/>
    </source>
</evidence>
<reference evidence="16 17" key="1">
    <citation type="submission" date="2017-03" db="EMBL/GenBank/DDBJ databases">
        <title>Genomes of endolithic fungi from Antarctica.</title>
        <authorList>
            <person name="Coleine C."/>
            <person name="Masonjones S."/>
            <person name="Stajich J.E."/>
        </authorList>
    </citation>
    <scope>NUCLEOTIDE SEQUENCE [LARGE SCALE GENOMIC DNA]</scope>
    <source>
        <strain evidence="16 17">CCFEE 5187</strain>
    </source>
</reference>
<feature type="region of interest" description="Disordered" evidence="13">
    <location>
        <begin position="601"/>
        <end position="662"/>
    </location>
</feature>
<sequence>MSLKHFFPNTEGIVLRALNSLVARNPQLELDEAERVVYSKTHDQSKVSLISGGGSGHEPAWSGYVGDGMLAAAVSGEVFASPATKQIMAAIKNVPSDAGVILCITNYTGDNLHFGLAREKALGMGQKVGFLRMAEDVALGRKQTENLGRRGLAGNMFILKLVGAASQQSWTFEQCIKLGQATNDQLVTIGSSLDHCHIPGREHHDAVPDDVCVLGMGIHNEPGLHTISPMPSAEKLVDQMLAMLLDMNDSDRAFLEFKSKDEVALLINNFGGLSTLETEAMTSVTLSQLENGYSIKPCRIFVSMFETSLNAPGFSISLCNLTGIADSAELSMSEILTLLDSPTSAPAWPKNGYAYAENAKKASSPEKKSQVASRSEKSASNQGPKVDPKTIERALRRACNAAIEAGPDITKYDIVMGDGDCGDAVVGMCSGILSKLDSGLCSSGSLFEILDAVEESVEEIGGSLGAIIGITVAAFIANLRQQCASDSSLTMSAKLAGTSAGAALENLKTYTGARVGGRTVMDALIPFCESLQADANLGKAVAAAEKGANSTANMAAKFGRASYVGDKADGETPPDPGAWAAAIFLKVPANAITRRPTSILPSATLTETQDSDGSSVSTTNSLPLPPLHLSGKEDQTSLEQQYPTTSFEPSPSPATAESPDPPPFASLNFLPLYFPASSSADEPYKAVVTSSSSEPLPAFAPAPPFEESSSSAAAAAVVADTKAALPPDTKDASSSKDIDDGEPPPPYTEGSSPLDGFTYVMAAAGGAASIITQVSQGGGGPQITQLGGGSDENITLELRGTRFTLSRDELLTLPEFVLLSLFPNGLLPDGHLNSYHDGDVYPVDYDPTSLQYMLEFFRNVAQTIPTTPSPTADANSAVEHGTVPIEPMQGSARDMLQDRAGIIVLREDLDFYAIPPRRDVEQTEMIEIKRAAGKALLRQDGIFSGLRKSEEPGTTEQHLIEMLTAGGFDHDDRWGHRAGEPNKAVICSIALARLRTDIKGNHLANTNAVGMAQKLLLFWRKPARRCWWEGVELHDVEGVDGVLKVWIRRVWTLEMSVIGLR</sequence>
<dbReference type="Proteomes" id="UP000308768">
    <property type="component" value="Unassembled WGS sequence"/>
</dbReference>
<dbReference type="InterPro" id="IPR004006">
    <property type="entry name" value="DhaK_dom"/>
</dbReference>
<feature type="active site" description="Tele-hemiaminal-histidine intermediate" evidence="11">
    <location>
        <position position="219"/>
    </location>
</feature>
<protein>
    <recommendedName>
        <fullName evidence="18">Dihydroxyacetone kinase</fullName>
    </recommendedName>
</protein>
<evidence type="ECO:0000256" key="11">
    <source>
        <dbReference type="PIRSR" id="PIRSR612734-1"/>
    </source>
</evidence>
<feature type="compositionally biased region" description="Basic and acidic residues" evidence="13">
    <location>
        <begin position="359"/>
        <end position="377"/>
    </location>
</feature>
<evidence type="ECO:0000259" key="14">
    <source>
        <dbReference type="PROSITE" id="PS51480"/>
    </source>
</evidence>
<dbReference type="Gene3D" id="3.30.1180.20">
    <property type="entry name" value="Dihydroxyacetone kinase, domain 2"/>
    <property type="match status" value="1"/>
</dbReference>
<dbReference type="InterPro" id="IPR050861">
    <property type="entry name" value="Dihydroxyacetone_Kinase"/>
</dbReference>
<evidence type="ECO:0000256" key="5">
    <source>
        <dbReference type="ARBA" id="ARBA00022741"/>
    </source>
</evidence>
<keyword evidence="17" id="KW-1185">Reference proteome</keyword>
<comment type="catalytic activity">
    <reaction evidence="9">
        <text>D-glyceraldehyde + ATP = D-glyceraldehyde 3-phosphate + ADP + H(+)</text>
        <dbReference type="Rhea" id="RHEA:13941"/>
        <dbReference type="ChEBI" id="CHEBI:15378"/>
        <dbReference type="ChEBI" id="CHEBI:17378"/>
        <dbReference type="ChEBI" id="CHEBI:30616"/>
        <dbReference type="ChEBI" id="CHEBI:59776"/>
        <dbReference type="ChEBI" id="CHEBI:456216"/>
        <dbReference type="EC" id="2.7.1.28"/>
    </reaction>
</comment>
<dbReference type="Pfam" id="PF02734">
    <property type="entry name" value="Dak2"/>
    <property type="match status" value="1"/>
</dbReference>
<proteinExistence type="inferred from homology"/>
<keyword evidence="5" id="KW-0547">Nucleotide-binding</keyword>
<comment type="function">
    <text evidence="1">Catalyzes both the phosphorylation of dihydroxyacetone and of glyceraldehyde.</text>
</comment>
<dbReference type="PANTHER" id="PTHR28629:SF1">
    <property type="entry name" value="YALI0F01606P"/>
    <property type="match status" value="1"/>
</dbReference>
<dbReference type="STRING" id="331657.A0A4U0WY92"/>
<dbReference type="GO" id="GO:0019588">
    <property type="term" value="P:anaerobic glycerol catabolic process"/>
    <property type="evidence" value="ECO:0007669"/>
    <property type="project" value="UniProtKB-UniPathway"/>
</dbReference>
<evidence type="ECO:0000256" key="8">
    <source>
        <dbReference type="ARBA" id="ARBA00022840"/>
    </source>
</evidence>
<evidence type="ECO:0000256" key="12">
    <source>
        <dbReference type="PIRSR" id="PIRSR612734-2"/>
    </source>
</evidence>
<dbReference type="OrthoDB" id="1724672at2759"/>
<dbReference type="FunFam" id="3.40.50.10440:FF:000001">
    <property type="entry name" value="Dihydroxyacetone kinase, DhaK subunit"/>
    <property type="match status" value="1"/>
</dbReference>
<name>A0A4U0WY92_9PEZI</name>